<reference evidence="3 4" key="1">
    <citation type="journal article" date="2020" name="Nat. Food">
        <title>A phased Vanilla planifolia genome enables genetic improvement of flavour and production.</title>
        <authorList>
            <person name="Hasing T."/>
            <person name="Tang H."/>
            <person name="Brym M."/>
            <person name="Khazi F."/>
            <person name="Huang T."/>
            <person name="Chambers A.H."/>
        </authorList>
    </citation>
    <scope>NUCLEOTIDE SEQUENCE [LARGE SCALE GENOMIC DNA]</scope>
    <source>
        <tissue evidence="1">Leaf</tissue>
    </source>
</reference>
<proteinExistence type="predicted"/>
<evidence type="ECO:0000313" key="3">
    <source>
        <dbReference type="Proteomes" id="UP000636800"/>
    </source>
</evidence>
<evidence type="ECO:0000313" key="2">
    <source>
        <dbReference type="EMBL" id="KAG0474742.1"/>
    </source>
</evidence>
<dbReference type="Proteomes" id="UP000636800">
    <property type="component" value="Chromosome 7"/>
</dbReference>
<dbReference type="EMBL" id="JADCNL010000007">
    <property type="protein sequence ID" value="KAG0472982.1"/>
    <property type="molecule type" value="Genomic_DNA"/>
</dbReference>
<gene>
    <name evidence="2" type="ORF">HPP92_014428</name>
    <name evidence="1" type="ORF">HPP92_014839</name>
</gene>
<organism evidence="1 3">
    <name type="scientific">Vanilla planifolia</name>
    <name type="common">Vanilla</name>
    <dbReference type="NCBI Taxonomy" id="51239"/>
    <lineage>
        <taxon>Eukaryota</taxon>
        <taxon>Viridiplantae</taxon>
        <taxon>Streptophyta</taxon>
        <taxon>Embryophyta</taxon>
        <taxon>Tracheophyta</taxon>
        <taxon>Spermatophyta</taxon>
        <taxon>Magnoliopsida</taxon>
        <taxon>Liliopsida</taxon>
        <taxon>Asparagales</taxon>
        <taxon>Orchidaceae</taxon>
        <taxon>Vanilloideae</taxon>
        <taxon>Vanilleae</taxon>
        <taxon>Vanilla</taxon>
    </lineage>
</organism>
<comment type="caution">
    <text evidence="1">The sequence shown here is derived from an EMBL/GenBank/DDBJ whole genome shotgun (WGS) entry which is preliminary data.</text>
</comment>
<evidence type="ECO:0000313" key="4">
    <source>
        <dbReference type="Proteomes" id="UP000639772"/>
    </source>
</evidence>
<dbReference type="EMBL" id="JADCNM010000007">
    <property type="protein sequence ID" value="KAG0474742.1"/>
    <property type="molecule type" value="Genomic_DNA"/>
</dbReference>
<dbReference type="AlphaFoldDB" id="A0A835QQB3"/>
<name>A0A835QQB3_VANPL</name>
<evidence type="ECO:0000313" key="1">
    <source>
        <dbReference type="EMBL" id="KAG0472982.1"/>
    </source>
</evidence>
<accession>A0A835QQB3</accession>
<keyword evidence="3" id="KW-1185">Reference proteome</keyword>
<dbReference type="Proteomes" id="UP000639772">
    <property type="component" value="Chromosome 7"/>
</dbReference>
<sequence length="133" mass="14859">MSLDHLNRHLGLDTLPPRRPLDPGNWDVGYTWESGGQQPTPPQTMYPVPDLLNLLELPQCAVAPSAFPPTVRSLSTSYRLFCGLDEREAWMGGEGGMLHEIGGRRQFDGGAMDYRRAAMKVKGFATERQRRCS</sequence>
<protein>
    <submittedName>
        <fullName evidence="1">Uncharacterized protein</fullName>
    </submittedName>
</protein>